<dbReference type="InterPro" id="IPR010989">
    <property type="entry name" value="SNARE"/>
</dbReference>
<dbReference type="Pfam" id="PF00804">
    <property type="entry name" value="Syntaxin"/>
    <property type="match status" value="1"/>
</dbReference>
<evidence type="ECO:0000256" key="6">
    <source>
        <dbReference type="ARBA" id="ARBA00023136"/>
    </source>
</evidence>
<name>A0ABP1AKN6_9BRYO</name>
<keyword evidence="3 9" id="KW-0812">Transmembrane</keyword>
<dbReference type="PROSITE" id="PS50192">
    <property type="entry name" value="T_SNARE"/>
    <property type="match status" value="1"/>
</dbReference>
<dbReference type="SUPFAM" id="SSF47661">
    <property type="entry name" value="t-snare proteins"/>
    <property type="match status" value="1"/>
</dbReference>
<dbReference type="InterPro" id="IPR006012">
    <property type="entry name" value="Syntaxin/epimorphin_CS"/>
</dbReference>
<evidence type="ECO:0000256" key="5">
    <source>
        <dbReference type="ARBA" id="ARBA00022989"/>
    </source>
</evidence>
<evidence type="ECO:0000256" key="3">
    <source>
        <dbReference type="ARBA" id="ARBA00022692"/>
    </source>
</evidence>
<evidence type="ECO:0000259" key="10">
    <source>
        <dbReference type="PROSITE" id="PS50192"/>
    </source>
</evidence>
<reference evidence="11" key="1">
    <citation type="submission" date="2024-03" db="EMBL/GenBank/DDBJ databases">
        <authorList>
            <consortium name="ELIXIR-Norway"/>
            <consortium name="Elixir Norway"/>
        </authorList>
    </citation>
    <scope>NUCLEOTIDE SEQUENCE</scope>
</reference>
<evidence type="ECO:0000256" key="4">
    <source>
        <dbReference type="ARBA" id="ARBA00022927"/>
    </source>
</evidence>
<dbReference type="InterPro" id="IPR045242">
    <property type="entry name" value="Syntaxin"/>
</dbReference>
<dbReference type="PANTHER" id="PTHR19957:SF307">
    <property type="entry name" value="PROTEIN SSO1-RELATED"/>
    <property type="match status" value="1"/>
</dbReference>
<evidence type="ECO:0000256" key="8">
    <source>
        <dbReference type="SAM" id="Coils"/>
    </source>
</evidence>
<evidence type="ECO:0000256" key="2">
    <source>
        <dbReference type="ARBA" id="ARBA00009063"/>
    </source>
</evidence>
<keyword evidence="5 9" id="KW-1133">Transmembrane helix</keyword>
<dbReference type="EMBL" id="OZ023714">
    <property type="protein sequence ID" value="CAK9863097.1"/>
    <property type="molecule type" value="Genomic_DNA"/>
</dbReference>
<keyword evidence="12" id="KW-1185">Reference proteome</keyword>
<keyword evidence="4" id="KW-0653">Protein transport</keyword>
<dbReference type="SMART" id="SM00397">
    <property type="entry name" value="t_SNARE"/>
    <property type="match status" value="1"/>
</dbReference>
<evidence type="ECO:0000256" key="1">
    <source>
        <dbReference type="ARBA" id="ARBA00004211"/>
    </source>
</evidence>
<dbReference type="SMART" id="SM00503">
    <property type="entry name" value="SynN"/>
    <property type="match status" value="1"/>
</dbReference>
<comment type="subcellular location">
    <subcellularLocation>
        <location evidence="1">Membrane</location>
        <topology evidence="1">Single-pass type IV membrane protein</topology>
    </subcellularLocation>
</comment>
<dbReference type="Pfam" id="PF05739">
    <property type="entry name" value="SNARE"/>
    <property type="match status" value="1"/>
</dbReference>
<dbReference type="Gene3D" id="1.20.5.110">
    <property type="match status" value="1"/>
</dbReference>
<dbReference type="Proteomes" id="UP001497522">
    <property type="component" value="Chromosome 13"/>
</dbReference>
<sequence>MNDLLAVFYVGAGGINFNNSDIELGTAGAPADAGQDMSLFFSEVNDIKNGMMDIRKKFQKLQDANEEAKSVTRAVALKELKERMECDLDDVSRVAQGLKVKVEALDRDNIANRRIKGCHEGSSTDRTRLSITATLKKKLKDLMLDFQALRQRFQDEYREVVERRVYTGHSTTALDIATSQVIEQLIETGDSEQIFQRAIQQQGRGQILDTIAEIQERHDAVRDIEKKLLELHQIFLDMAVLVEAQGELLDNIETQVWKAVNHVASGTQQLQRAKNNQRATSKCIAIAIILMLLAILIIVLVVIQPWKTAT</sequence>
<dbReference type="PANTHER" id="PTHR19957">
    <property type="entry name" value="SYNTAXIN"/>
    <property type="match status" value="1"/>
</dbReference>
<keyword evidence="6 9" id="KW-0472">Membrane</keyword>
<evidence type="ECO:0000256" key="7">
    <source>
        <dbReference type="RuleBase" id="RU003858"/>
    </source>
</evidence>
<protein>
    <recommendedName>
        <fullName evidence="10">t-SNARE coiled-coil homology domain-containing protein</fullName>
    </recommendedName>
</protein>
<feature type="domain" description="T-SNARE coiled-coil homology" evidence="10">
    <location>
        <begin position="211"/>
        <end position="273"/>
    </location>
</feature>
<keyword evidence="8" id="KW-0175">Coiled coil</keyword>
<dbReference type="Gene3D" id="1.20.58.70">
    <property type="match status" value="1"/>
</dbReference>
<dbReference type="PROSITE" id="PS00914">
    <property type="entry name" value="SYNTAXIN"/>
    <property type="match status" value="1"/>
</dbReference>
<comment type="similarity">
    <text evidence="2 7">Belongs to the syntaxin family.</text>
</comment>
<feature type="coiled-coil region" evidence="8">
    <location>
        <begin position="51"/>
        <end position="81"/>
    </location>
</feature>
<keyword evidence="4" id="KW-0813">Transport</keyword>
<organism evidence="11 12">
    <name type="scientific">Sphagnum jensenii</name>
    <dbReference type="NCBI Taxonomy" id="128206"/>
    <lineage>
        <taxon>Eukaryota</taxon>
        <taxon>Viridiplantae</taxon>
        <taxon>Streptophyta</taxon>
        <taxon>Embryophyta</taxon>
        <taxon>Bryophyta</taxon>
        <taxon>Sphagnophytina</taxon>
        <taxon>Sphagnopsida</taxon>
        <taxon>Sphagnales</taxon>
        <taxon>Sphagnaceae</taxon>
        <taxon>Sphagnum</taxon>
    </lineage>
</organism>
<gene>
    <name evidence="11" type="ORF">CSSPJE1EN2_LOCUS6092</name>
</gene>
<accession>A0ABP1AKN6</accession>
<evidence type="ECO:0000313" key="11">
    <source>
        <dbReference type="EMBL" id="CAK9863097.1"/>
    </source>
</evidence>
<dbReference type="InterPro" id="IPR000727">
    <property type="entry name" value="T_SNARE_dom"/>
</dbReference>
<dbReference type="InterPro" id="IPR006011">
    <property type="entry name" value="Syntaxin_N"/>
</dbReference>
<feature type="transmembrane region" description="Helical" evidence="9">
    <location>
        <begin position="284"/>
        <end position="303"/>
    </location>
</feature>
<evidence type="ECO:0000256" key="9">
    <source>
        <dbReference type="SAM" id="Phobius"/>
    </source>
</evidence>
<dbReference type="CDD" id="cd15848">
    <property type="entry name" value="SNARE_syntaxin1-like"/>
    <property type="match status" value="1"/>
</dbReference>
<evidence type="ECO:0000313" key="12">
    <source>
        <dbReference type="Proteomes" id="UP001497522"/>
    </source>
</evidence>
<proteinExistence type="inferred from homology"/>